<dbReference type="PANTHER" id="PTHR23240:SF6">
    <property type="entry name" value="DNA CROSS-LINK REPAIR 1A PROTEIN"/>
    <property type="match status" value="1"/>
</dbReference>
<evidence type="ECO:0000256" key="6">
    <source>
        <dbReference type="SAM" id="MobiDB-lite"/>
    </source>
</evidence>
<name>A0A1L0BM03_9ASCO</name>
<evidence type="ECO:0000259" key="7">
    <source>
        <dbReference type="Pfam" id="PF07522"/>
    </source>
</evidence>
<dbReference type="InterPro" id="IPR036866">
    <property type="entry name" value="RibonucZ/Hydroxyglut_hydro"/>
</dbReference>
<dbReference type="PANTHER" id="PTHR23240">
    <property type="entry name" value="DNA CROSS-LINK REPAIR PROTEIN PSO2/SNM1-RELATED"/>
    <property type="match status" value="1"/>
</dbReference>
<reference evidence="8 9" key="1">
    <citation type="submission" date="2016-10" db="EMBL/GenBank/DDBJ databases">
        <authorList>
            <person name="de Groot N.N."/>
        </authorList>
    </citation>
    <scope>NUCLEOTIDE SEQUENCE [LARGE SCALE GENOMIC DNA]</scope>
    <source>
        <strain evidence="8 9">CBS 141442</strain>
    </source>
</reference>
<dbReference type="AlphaFoldDB" id="A0A1L0BM03"/>
<dbReference type="Gene3D" id="3.60.15.10">
    <property type="entry name" value="Ribonuclease Z/Hydroxyacylglutathione hydrolase-like"/>
    <property type="match status" value="1"/>
</dbReference>
<organism evidence="8 9">
    <name type="scientific">Sungouiella intermedia</name>
    <dbReference type="NCBI Taxonomy" id="45354"/>
    <lineage>
        <taxon>Eukaryota</taxon>
        <taxon>Fungi</taxon>
        <taxon>Dikarya</taxon>
        <taxon>Ascomycota</taxon>
        <taxon>Saccharomycotina</taxon>
        <taxon>Pichiomycetes</taxon>
        <taxon>Metschnikowiaceae</taxon>
        <taxon>Sungouiella</taxon>
    </lineage>
</organism>
<dbReference type="SUPFAM" id="SSF56281">
    <property type="entry name" value="Metallo-hydrolase/oxidoreductase"/>
    <property type="match status" value="1"/>
</dbReference>
<dbReference type="InterPro" id="IPR011084">
    <property type="entry name" value="DRMBL"/>
</dbReference>
<dbReference type="OrthoDB" id="262529at2759"/>
<feature type="domain" description="DNA repair metallo-beta-lactamase" evidence="7">
    <location>
        <begin position="461"/>
        <end position="603"/>
    </location>
</feature>
<keyword evidence="4" id="KW-0234">DNA repair</keyword>
<gene>
    <name evidence="8" type="ORF">SAMEA4029010_CIC11G00000005356</name>
</gene>
<dbReference type="STRING" id="45354.A0A1L0BM03"/>
<feature type="region of interest" description="Disordered" evidence="6">
    <location>
        <begin position="133"/>
        <end position="158"/>
    </location>
</feature>
<dbReference type="CDD" id="cd16273">
    <property type="entry name" value="SNM1A-1C-like_MBL-fold"/>
    <property type="match status" value="1"/>
</dbReference>
<accession>A0A1L0BM03</accession>
<sequence>MGPKKKQKSILDFSFLRPLSDQGVVDLTDQSDILCPVCSIAMDQMDYNSRIRHVEDCLSMLTIKEESQELFVGAGTSDTVETRVESSVVKMENVENKLEGKLESSTGRKRKRKPELAAVQKEVVKYINSKGEKKVRVKSQPETTEDDQPTELLPSSRKTPIPPLKILTFRVTEGTEYEVSVDAFCYKPHELISQYFLSHFHSDHYGGITKRWCSERTLDSKIIYCSPITSRLLTLRFKVNPAFIYEIAADTRHLVHSYTDDIPQGGCLSASNTPGLYVTAIDANHCPGAIIFLFESVALDGLSTYILHCGDFRINKAMINHPALQPFHQGKLKFLEKVYLDTTYMSPKYNFPKQELVCEAVADMFEKLLTQDELFNQWFGTSIQSRITDFLSFSKSAKKKKFLVLVGTYLIGKERLAMAILKRLGRCPIFVSNINSRGDKTDIIRAFDDPYLNDVISSEDIGDDACDIMVHLVPMKIVGTAQEMTNYFNHNQYFRHFERCVGLLPTGWSFDGATNEQIVDAEDELPMVEDVSMLSTINVLRSHPEYSYMDILRQNRPKADRKMDRNTFKIYLLPYSEHLSFRELSFFVIFLNIGEVVPTVNTENAWSNNQMREIINMWEYFRLVKTKRESSLPEGLNNVIYELSLDDF</sequence>
<dbReference type="GO" id="GO:0003684">
    <property type="term" value="F:damaged DNA binding"/>
    <property type="evidence" value="ECO:0007669"/>
    <property type="project" value="TreeGrafter"/>
</dbReference>
<evidence type="ECO:0000256" key="3">
    <source>
        <dbReference type="ARBA" id="ARBA00022763"/>
    </source>
</evidence>
<proteinExistence type="inferred from homology"/>
<evidence type="ECO:0000256" key="2">
    <source>
        <dbReference type="ARBA" id="ARBA00010304"/>
    </source>
</evidence>
<protein>
    <submittedName>
        <fullName evidence="8">CIC11C00000005356</fullName>
    </submittedName>
</protein>
<evidence type="ECO:0000256" key="4">
    <source>
        <dbReference type="ARBA" id="ARBA00023204"/>
    </source>
</evidence>
<dbReference type="Gene3D" id="3.40.50.12650">
    <property type="match status" value="1"/>
</dbReference>
<dbReference type="GO" id="GO:0005634">
    <property type="term" value="C:nucleus"/>
    <property type="evidence" value="ECO:0007669"/>
    <property type="project" value="UniProtKB-SubCell"/>
</dbReference>
<keyword evidence="9" id="KW-1185">Reference proteome</keyword>
<comment type="similarity">
    <text evidence="2">Belongs to the DNA repair metallo-beta-lactamase (DRMBL) family.</text>
</comment>
<dbReference type="EMBL" id="LT635758">
    <property type="protein sequence ID" value="SGZ52455.1"/>
    <property type="molecule type" value="Genomic_DNA"/>
</dbReference>
<dbReference type="Pfam" id="PF07522">
    <property type="entry name" value="DRMBL"/>
    <property type="match status" value="1"/>
</dbReference>
<comment type="subcellular location">
    <subcellularLocation>
        <location evidence="1">Nucleus</location>
    </subcellularLocation>
</comment>
<keyword evidence="5" id="KW-0539">Nucleus</keyword>
<evidence type="ECO:0000313" key="9">
    <source>
        <dbReference type="Proteomes" id="UP000182334"/>
    </source>
</evidence>
<evidence type="ECO:0000256" key="1">
    <source>
        <dbReference type="ARBA" id="ARBA00004123"/>
    </source>
</evidence>
<keyword evidence="3" id="KW-0227">DNA damage</keyword>
<dbReference type="Proteomes" id="UP000182334">
    <property type="component" value="Chromosome III"/>
</dbReference>
<dbReference type="GO" id="GO:0035312">
    <property type="term" value="F:5'-3' DNA exonuclease activity"/>
    <property type="evidence" value="ECO:0007669"/>
    <property type="project" value="TreeGrafter"/>
</dbReference>
<dbReference type="GO" id="GO:0036297">
    <property type="term" value="P:interstrand cross-link repair"/>
    <property type="evidence" value="ECO:0007669"/>
    <property type="project" value="TreeGrafter"/>
</dbReference>
<dbReference type="GO" id="GO:0006303">
    <property type="term" value="P:double-strand break repair via nonhomologous end joining"/>
    <property type="evidence" value="ECO:0007669"/>
    <property type="project" value="TreeGrafter"/>
</dbReference>
<evidence type="ECO:0000256" key="5">
    <source>
        <dbReference type="ARBA" id="ARBA00023242"/>
    </source>
</evidence>
<evidence type="ECO:0000313" key="8">
    <source>
        <dbReference type="EMBL" id="SGZ52455.1"/>
    </source>
</evidence>